<dbReference type="InterPro" id="IPR046848">
    <property type="entry name" value="E_motif"/>
</dbReference>
<dbReference type="Pfam" id="PF01535">
    <property type="entry name" value="PPR"/>
    <property type="match status" value="3"/>
</dbReference>
<organism evidence="3 4">
    <name type="scientific">Macleaya cordata</name>
    <name type="common">Five-seeded plume-poppy</name>
    <name type="synonym">Bocconia cordata</name>
    <dbReference type="NCBI Taxonomy" id="56857"/>
    <lineage>
        <taxon>Eukaryota</taxon>
        <taxon>Viridiplantae</taxon>
        <taxon>Streptophyta</taxon>
        <taxon>Embryophyta</taxon>
        <taxon>Tracheophyta</taxon>
        <taxon>Spermatophyta</taxon>
        <taxon>Magnoliopsida</taxon>
        <taxon>Ranunculales</taxon>
        <taxon>Papaveraceae</taxon>
        <taxon>Papaveroideae</taxon>
        <taxon>Macleaya</taxon>
    </lineage>
</organism>
<dbReference type="GO" id="GO:0009451">
    <property type="term" value="P:RNA modification"/>
    <property type="evidence" value="ECO:0007669"/>
    <property type="project" value="InterPro"/>
</dbReference>
<gene>
    <name evidence="3" type="ORF">BVC80_6923g1</name>
</gene>
<dbReference type="InterPro" id="IPR011990">
    <property type="entry name" value="TPR-like_helical_dom_sf"/>
</dbReference>
<feature type="repeat" description="PPR" evidence="2">
    <location>
        <begin position="319"/>
        <end position="354"/>
    </location>
</feature>
<proteinExistence type="predicted"/>
<dbReference type="GO" id="GO:0003723">
    <property type="term" value="F:RNA binding"/>
    <property type="evidence" value="ECO:0007669"/>
    <property type="project" value="InterPro"/>
</dbReference>
<dbReference type="FunFam" id="1.25.40.10:FF:000031">
    <property type="entry name" value="Pentatricopeptide repeat-containing protein mitochondrial"/>
    <property type="match status" value="1"/>
</dbReference>
<dbReference type="OMA" id="ALMAFFK"/>
<dbReference type="Proteomes" id="UP000195402">
    <property type="component" value="Unassembled WGS sequence"/>
</dbReference>
<keyword evidence="4" id="KW-1185">Reference proteome</keyword>
<comment type="caution">
    <text evidence="3">The sequence shown here is derived from an EMBL/GenBank/DDBJ whole genome shotgun (WGS) entry which is preliminary data.</text>
</comment>
<dbReference type="AlphaFoldDB" id="A0A200R0W6"/>
<reference evidence="3 4" key="1">
    <citation type="journal article" date="2017" name="Mol. Plant">
        <title>The Genome of Medicinal Plant Macleaya cordata Provides New Insights into Benzylisoquinoline Alkaloids Metabolism.</title>
        <authorList>
            <person name="Liu X."/>
            <person name="Liu Y."/>
            <person name="Huang P."/>
            <person name="Ma Y."/>
            <person name="Qing Z."/>
            <person name="Tang Q."/>
            <person name="Cao H."/>
            <person name="Cheng P."/>
            <person name="Zheng Y."/>
            <person name="Yuan Z."/>
            <person name="Zhou Y."/>
            <person name="Liu J."/>
            <person name="Tang Z."/>
            <person name="Zhuo Y."/>
            <person name="Zhang Y."/>
            <person name="Yu L."/>
            <person name="Huang J."/>
            <person name="Yang P."/>
            <person name="Peng Q."/>
            <person name="Zhang J."/>
            <person name="Jiang W."/>
            <person name="Zhang Z."/>
            <person name="Lin K."/>
            <person name="Ro D.K."/>
            <person name="Chen X."/>
            <person name="Xiong X."/>
            <person name="Shang Y."/>
            <person name="Huang S."/>
            <person name="Zeng J."/>
        </authorList>
    </citation>
    <scope>NUCLEOTIDE SEQUENCE [LARGE SCALE GENOMIC DNA]</scope>
    <source>
        <strain evidence="4">cv. BLH2017</strain>
        <tissue evidence="3">Root</tissue>
    </source>
</reference>
<dbReference type="Pfam" id="PF12854">
    <property type="entry name" value="PPR_1"/>
    <property type="match status" value="1"/>
</dbReference>
<dbReference type="NCBIfam" id="TIGR00756">
    <property type="entry name" value="PPR"/>
    <property type="match status" value="3"/>
</dbReference>
<feature type="repeat" description="PPR" evidence="2">
    <location>
        <begin position="218"/>
        <end position="252"/>
    </location>
</feature>
<dbReference type="Gene3D" id="1.25.40.10">
    <property type="entry name" value="Tetratricopeptide repeat domain"/>
    <property type="match status" value="3"/>
</dbReference>
<dbReference type="Pfam" id="PF20431">
    <property type="entry name" value="E_motif"/>
    <property type="match status" value="1"/>
</dbReference>
<dbReference type="PANTHER" id="PTHR47926">
    <property type="entry name" value="PENTATRICOPEPTIDE REPEAT-CONTAINING PROTEIN"/>
    <property type="match status" value="1"/>
</dbReference>
<sequence>MVKLAEATSSSLHFNKSRHRHPCISLFFFSLSHLTTSYFSSSSTSHSPQDHHPPPHFLHHGTAFTLKNGLITQSNFNFLVFPTVIVPDVLLSYFTAGHTLIALSLFRFHFESNLHFLNSTFKHFSDSKLFNEILDLYCLLRLSNSNTTAKPDTFTFPYVLKACASLFALKEGLSLHTQILKLGFGDNIFVANSLIDMYSKFGSLHSARKTFDGMPTKNLVSWNSMISGYVLNGFPHTALELCNLMKFHGIKLDKVSFKIVLPACSQLRAIRLGKSVHAHIIISGFSSDLILVTAVLHMYAKCGNLEIAEKIFEELQQKDVVSWNAMISGYSKTGQLEMVLKFFHRMQVESSVSPSFVTVLVTLQACADSAKILFGETVHGYITKLGLSSDTSVEVLLINMYSKCGKLNLAFQIFNGVTREGLNSWSALIHGIGMHGYGKAALMAFFKMLKRGIDPDGLCFLLVLSSCSHTGLVKEGRKVFYYMIREFGIVPTMEHYATIVDVLGRAGLIDEAFRFIEKMPLEPDISVWGAFLGACRIHDDFKMGKLYGEQVVVQSDPKTAGYYKLLLSIYASKGIWDEVFKIRNLIEEKGVYKALGCSLIEINS</sequence>
<dbReference type="PROSITE" id="PS51375">
    <property type="entry name" value="PPR"/>
    <property type="match status" value="4"/>
</dbReference>
<dbReference type="InterPro" id="IPR046960">
    <property type="entry name" value="PPR_At4g14850-like_plant"/>
</dbReference>
<feature type="repeat" description="PPR" evidence="2">
    <location>
        <begin position="288"/>
        <end position="318"/>
    </location>
</feature>
<evidence type="ECO:0000256" key="2">
    <source>
        <dbReference type="PROSITE-ProRule" id="PRU00708"/>
    </source>
</evidence>
<dbReference type="InterPro" id="IPR002885">
    <property type="entry name" value="PPR_rpt"/>
</dbReference>
<dbReference type="OrthoDB" id="1888055at2759"/>
<evidence type="ECO:0000313" key="3">
    <source>
        <dbReference type="EMBL" id="OVA16362.1"/>
    </source>
</evidence>
<dbReference type="FunFam" id="1.25.40.10:FF:000344">
    <property type="entry name" value="Pentatricopeptide repeat-containing protein"/>
    <property type="match status" value="1"/>
</dbReference>
<evidence type="ECO:0000313" key="4">
    <source>
        <dbReference type="Proteomes" id="UP000195402"/>
    </source>
</evidence>
<dbReference type="FunFam" id="1.25.40.10:FF:000090">
    <property type="entry name" value="Pentatricopeptide repeat-containing protein, chloroplastic"/>
    <property type="match status" value="1"/>
</dbReference>
<evidence type="ECO:0000256" key="1">
    <source>
        <dbReference type="ARBA" id="ARBA00022737"/>
    </source>
</evidence>
<dbReference type="InParanoid" id="A0A200R0W6"/>
<dbReference type="EMBL" id="MVGT01000561">
    <property type="protein sequence ID" value="OVA16362.1"/>
    <property type="molecule type" value="Genomic_DNA"/>
</dbReference>
<dbReference type="Pfam" id="PF13041">
    <property type="entry name" value="PPR_2"/>
    <property type="match status" value="2"/>
</dbReference>
<keyword evidence="1" id="KW-0677">Repeat</keyword>
<protein>
    <submittedName>
        <fullName evidence="3">Pentatricopeptide repeat</fullName>
    </submittedName>
</protein>
<name>A0A200R0W6_MACCD</name>
<accession>A0A200R0W6</accession>
<feature type="repeat" description="PPR" evidence="2">
    <location>
        <begin position="421"/>
        <end position="455"/>
    </location>
</feature>